<protein>
    <submittedName>
        <fullName evidence="2">Uncharacterized protein</fullName>
    </submittedName>
</protein>
<feature type="compositionally biased region" description="Low complexity" evidence="1">
    <location>
        <begin position="143"/>
        <end position="158"/>
    </location>
</feature>
<feature type="compositionally biased region" description="Low complexity" evidence="1">
    <location>
        <begin position="77"/>
        <end position="101"/>
    </location>
</feature>
<evidence type="ECO:0000313" key="2">
    <source>
        <dbReference type="EMBL" id="MPC33992.1"/>
    </source>
</evidence>
<comment type="caution">
    <text evidence="2">The sequence shown here is derived from an EMBL/GenBank/DDBJ whole genome shotgun (WGS) entry which is preliminary data.</text>
</comment>
<evidence type="ECO:0000256" key="1">
    <source>
        <dbReference type="SAM" id="MobiDB-lite"/>
    </source>
</evidence>
<feature type="compositionally biased region" description="Low complexity" evidence="1">
    <location>
        <begin position="113"/>
        <end position="127"/>
    </location>
</feature>
<sequence>METGHRTLLKPCTIQLGKYAESQERRGKWASLLMGSKERERSGNTSSSSSSSNISTNGISSSSSSSSSNGLGVDMMSHSVSPVATSSPSSGQESCTSSASTTPPPSFDGAIISSSPPCSSPVPVSCVQGLCQDESSPLPTPPSSLSSSSEPSSSLSLPQQFSRSAATVSLFSDNNNKRGEESVDK</sequence>
<organism evidence="2 3">
    <name type="scientific">Portunus trituberculatus</name>
    <name type="common">Swimming crab</name>
    <name type="synonym">Neptunus trituberculatus</name>
    <dbReference type="NCBI Taxonomy" id="210409"/>
    <lineage>
        <taxon>Eukaryota</taxon>
        <taxon>Metazoa</taxon>
        <taxon>Ecdysozoa</taxon>
        <taxon>Arthropoda</taxon>
        <taxon>Crustacea</taxon>
        <taxon>Multicrustacea</taxon>
        <taxon>Malacostraca</taxon>
        <taxon>Eumalacostraca</taxon>
        <taxon>Eucarida</taxon>
        <taxon>Decapoda</taxon>
        <taxon>Pleocyemata</taxon>
        <taxon>Brachyura</taxon>
        <taxon>Eubrachyura</taxon>
        <taxon>Portunoidea</taxon>
        <taxon>Portunidae</taxon>
        <taxon>Portuninae</taxon>
        <taxon>Portunus</taxon>
    </lineage>
</organism>
<dbReference type="Proteomes" id="UP000324222">
    <property type="component" value="Unassembled WGS sequence"/>
</dbReference>
<dbReference type="AlphaFoldDB" id="A0A5B7EIJ0"/>
<keyword evidence="3" id="KW-1185">Reference proteome</keyword>
<name>A0A5B7EIJ0_PORTR</name>
<evidence type="ECO:0000313" key="3">
    <source>
        <dbReference type="Proteomes" id="UP000324222"/>
    </source>
</evidence>
<feature type="compositionally biased region" description="Low complexity" evidence="1">
    <location>
        <begin position="43"/>
        <end position="69"/>
    </location>
</feature>
<accession>A0A5B7EIJ0</accession>
<feature type="region of interest" description="Disordered" evidence="1">
    <location>
        <begin position="1"/>
        <end position="161"/>
    </location>
</feature>
<proteinExistence type="predicted"/>
<gene>
    <name evidence="2" type="ORF">E2C01_027363</name>
</gene>
<reference evidence="2 3" key="1">
    <citation type="submission" date="2019-05" db="EMBL/GenBank/DDBJ databases">
        <title>Another draft genome of Portunus trituberculatus and its Hox gene families provides insights of decapod evolution.</title>
        <authorList>
            <person name="Jeong J.-H."/>
            <person name="Song I."/>
            <person name="Kim S."/>
            <person name="Choi T."/>
            <person name="Kim D."/>
            <person name="Ryu S."/>
            <person name="Kim W."/>
        </authorList>
    </citation>
    <scope>NUCLEOTIDE SEQUENCE [LARGE SCALE GENOMIC DNA]</scope>
    <source>
        <tissue evidence="2">Muscle</tissue>
    </source>
</reference>
<dbReference type="EMBL" id="VSRR010002955">
    <property type="protein sequence ID" value="MPC33992.1"/>
    <property type="molecule type" value="Genomic_DNA"/>
</dbReference>